<comment type="caution">
    <text evidence="3">The sequence shown here is derived from an EMBL/GenBank/DDBJ whole genome shotgun (WGS) entry which is preliminary data.</text>
</comment>
<dbReference type="InterPro" id="IPR051158">
    <property type="entry name" value="Metallophosphoesterase_sf"/>
</dbReference>
<feature type="transmembrane region" description="Helical" evidence="1">
    <location>
        <begin position="69"/>
        <end position="90"/>
    </location>
</feature>
<feature type="transmembrane region" description="Helical" evidence="1">
    <location>
        <begin position="6"/>
        <end position="29"/>
    </location>
</feature>
<dbReference type="Pfam" id="PF00149">
    <property type="entry name" value="Metallophos"/>
    <property type="match status" value="1"/>
</dbReference>
<dbReference type="EMBL" id="LTAO01000001">
    <property type="protein sequence ID" value="KYG35289.1"/>
    <property type="molecule type" value="Genomic_DNA"/>
</dbReference>
<dbReference type="Proteomes" id="UP000075806">
    <property type="component" value="Unassembled WGS sequence"/>
</dbReference>
<feature type="domain" description="Calcineurin-like phosphoesterase" evidence="2">
    <location>
        <begin position="144"/>
        <end position="308"/>
    </location>
</feature>
<sequence length="364" mass="41738">MPNYVFLVVFILIYSLICFYIAYNGWVWLKAAFSFRYKKTYSFLIAGLSSALFISYFIPSFFLEVIGGFWMAIVGYSMIILPLANVLYFLFKRRNTLKIGLGFTISAFFIFVLIYGSYNAWSPVVREYEVSLNEQFDEWQGEEMRILFVADLHLGNVIGERHLQRLVDITSRENPDLIFLGGDIINDNISPFQENELLDVISKMQAPLGVFAVPGNHDYYGGDLLLLRDEMVTAGFHFLMDEVVTIEDTMSIIGRHDYSNEERKSIQELTSEIVDDELPIFIIDHQPREIDVAEEAGAHFIFSGHTHRGQLMPANLITSALFENDWGHLQRNQLHSFTTSGFGFWGPALRIGSRSEVMMITVTY</sequence>
<organism evidence="3 4">
    <name type="scientific">Alkalihalobacillus trypoxylicola</name>
    <dbReference type="NCBI Taxonomy" id="519424"/>
    <lineage>
        <taxon>Bacteria</taxon>
        <taxon>Bacillati</taxon>
        <taxon>Bacillota</taxon>
        <taxon>Bacilli</taxon>
        <taxon>Bacillales</taxon>
        <taxon>Bacillaceae</taxon>
        <taxon>Alkalihalobacillus</taxon>
    </lineage>
</organism>
<keyword evidence="1" id="KW-1133">Transmembrane helix</keyword>
<dbReference type="RefSeq" id="WP_061947451.1">
    <property type="nucleotide sequence ID" value="NZ_LTAO01000001.1"/>
</dbReference>
<dbReference type="PANTHER" id="PTHR31302:SF0">
    <property type="entry name" value="TRANSMEMBRANE PROTEIN WITH METALLOPHOSPHOESTERASE DOMAIN"/>
    <property type="match status" value="1"/>
</dbReference>
<evidence type="ECO:0000256" key="1">
    <source>
        <dbReference type="SAM" id="Phobius"/>
    </source>
</evidence>
<accession>A0A162FCI3</accession>
<evidence type="ECO:0000313" key="4">
    <source>
        <dbReference type="Proteomes" id="UP000075806"/>
    </source>
</evidence>
<dbReference type="GO" id="GO:0016787">
    <property type="term" value="F:hydrolase activity"/>
    <property type="evidence" value="ECO:0007669"/>
    <property type="project" value="InterPro"/>
</dbReference>
<feature type="transmembrane region" description="Helical" evidence="1">
    <location>
        <begin position="97"/>
        <end position="118"/>
    </location>
</feature>
<dbReference type="AlphaFoldDB" id="A0A162FCI3"/>
<reference evidence="3" key="1">
    <citation type="submission" date="2016-02" db="EMBL/GenBank/DDBJ databases">
        <title>Genome sequence of Bacillus trypoxylicola KCTC 13244(T).</title>
        <authorList>
            <person name="Jeong H."/>
            <person name="Park S.-H."/>
            <person name="Choi S.-K."/>
        </authorList>
    </citation>
    <scope>NUCLEOTIDE SEQUENCE [LARGE SCALE GENOMIC DNA]</scope>
    <source>
        <strain evidence="3">KCTC 13244</strain>
    </source>
</reference>
<feature type="transmembrane region" description="Helical" evidence="1">
    <location>
        <begin position="41"/>
        <end position="63"/>
    </location>
</feature>
<keyword evidence="1" id="KW-0472">Membrane</keyword>
<dbReference type="OrthoDB" id="9780884at2"/>
<name>A0A162FCI3_9BACI</name>
<dbReference type="InterPro" id="IPR004843">
    <property type="entry name" value="Calcineurin-like_PHP"/>
</dbReference>
<evidence type="ECO:0000259" key="2">
    <source>
        <dbReference type="Pfam" id="PF00149"/>
    </source>
</evidence>
<dbReference type="PANTHER" id="PTHR31302">
    <property type="entry name" value="TRANSMEMBRANE PROTEIN WITH METALLOPHOSPHOESTERASE DOMAIN-RELATED"/>
    <property type="match status" value="1"/>
</dbReference>
<dbReference type="STRING" id="519424.AZF04_02835"/>
<keyword evidence="1" id="KW-0812">Transmembrane</keyword>
<protein>
    <submittedName>
        <fullName evidence="3">Phosphoesterase</fullName>
    </submittedName>
</protein>
<dbReference type="SUPFAM" id="SSF56300">
    <property type="entry name" value="Metallo-dependent phosphatases"/>
    <property type="match status" value="1"/>
</dbReference>
<dbReference type="Gene3D" id="3.60.21.10">
    <property type="match status" value="1"/>
</dbReference>
<evidence type="ECO:0000313" key="3">
    <source>
        <dbReference type="EMBL" id="KYG35289.1"/>
    </source>
</evidence>
<gene>
    <name evidence="3" type="ORF">AZF04_02835</name>
</gene>
<proteinExistence type="predicted"/>
<keyword evidence="4" id="KW-1185">Reference proteome</keyword>
<dbReference type="InterPro" id="IPR029052">
    <property type="entry name" value="Metallo-depent_PP-like"/>
</dbReference>